<feature type="region of interest" description="Disordered" evidence="1">
    <location>
        <begin position="1"/>
        <end position="22"/>
    </location>
</feature>
<keyword evidence="3" id="KW-1185">Reference proteome</keyword>
<reference evidence="2" key="5">
    <citation type="journal article" date="2021" name="G3 (Bethesda)">
        <title>Aegilops tauschii genome assembly Aet v5.0 features greater sequence contiguity and improved annotation.</title>
        <authorList>
            <person name="Wang L."/>
            <person name="Zhu T."/>
            <person name="Rodriguez J.C."/>
            <person name="Deal K.R."/>
            <person name="Dubcovsky J."/>
            <person name="McGuire P.E."/>
            <person name="Lux T."/>
            <person name="Spannagl M."/>
            <person name="Mayer K.F.X."/>
            <person name="Baldrich P."/>
            <person name="Meyers B.C."/>
            <person name="Huo N."/>
            <person name="Gu Y.Q."/>
            <person name="Zhou H."/>
            <person name="Devos K.M."/>
            <person name="Bennetzen J.L."/>
            <person name="Unver T."/>
            <person name="Budak H."/>
            <person name="Gulick P.J."/>
            <person name="Galiba G."/>
            <person name="Kalapos B."/>
            <person name="Nelson D.R."/>
            <person name="Li P."/>
            <person name="You F.M."/>
            <person name="Luo M.C."/>
            <person name="Dvorak J."/>
        </authorList>
    </citation>
    <scope>NUCLEOTIDE SEQUENCE [LARGE SCALE GENOMIC DNA]</scope>
    <source>
        <strain evidence="2">cv. AL8/78</strain>
    </source>
</reference>
<reference evidence="3" key="2">
    <citation type="journal article" date="2017" name="Nat. Plants">
        <title>The Aegilops tauschii genome reveals multiple impacts of transposons.</title>
        <authorList>
            <person name="Zhao G."/>
            <person name="Zou C."/>
            <person name="Li K."/>
            <person name="Wang K."/>
            <person name="Li T."/>
            <person name="Gao L."/>
            <person name="Zhang X."/>
            <person name="Wang H."/>
            <person name="Yang Z."/>
            <person name="Liu X."/>
            <person name="Jiang W."/>
            <person name="Mao L."/>
            <person name="Kong X."/>
            <person name="Jiao Y."/>
            <person name="Jia J."/>
        </authorList>
    </citation>
    <scope>NUCLEOTIDE SEQUENCE [LARGE SCALE GENOMIC DNA]</scope>
    <source>
        <strain evidence="3">cv. AL8/78</strain>
    </source>
</reference>
<feature type="region of interest" description="Disordered" evidence="1">
    <location>
        <begin position="41"/>
        <end position="60"/>
    </location>
</feature>
<proteinExistence type="predicted"/>
<sequence length="90" mass="9670">LLITSQDPLFLSPTTTERRRPPRALLHAGLGLAWPPEFRGRGSPLPAASPGMPTPLPPLPSRPAECDRCLFLARRGSVDASVRHSGHSSL</sequence>
<protein>
    <submittedName>
        <fullName evidence="2">Uncharacterized protein</fullName>
    </submittedName>
</protein>
<reference evidence="3" key="1">
    <citation type="journal article" date="2014" name="Science">
        <title>Ancient hybridizations among the ancestral genomes of bread wheat.</title>
        <authorList>
            <consortium name="International Wheat Genome Sequencing Consortium,"/>
            <person name="Marcussen T."/>
            <person name="Sandve S.R."/>
            <person name="Heier L."/>
            <person name="Spannagl M."/>
            <person name="Pfeifer M."/>
            <person name="Jakobsen K.S."/>
            <person name="Wulff B.B."/>
            <person name="Steuernagel B."/>
            <person name="Mayer K.F."/>
            <person name="Olsen O.A."/>
        </authorList>
    </citation>
    <scope>NUCLEOTIDE SEQUENCE [LARGE SCALE GENOMIC DNA]</scope>
    <source>
        <strain evidence="3">cv. AL8/78</strain>
    </source>
</reference>
<evidence type="ECO:0000313" key="3">
    <source>
        <dbReference type="Proteomes" id="UP000015105"/>
    </source>
</evidence>
<organism evidence="2 3">
    <name type="scientific">Aegilops tauschii subsp. strangulata</name>
    <name type="common">Goatgrass</name>
    <dbReference type="NCBI Taxonomy" id="200361"/>
    <lineage>
        <taxon>Eukaryota</taxon>
        <taxon>Viridiplantae</taxon>
        <taxon>Streptophyta</taxon>
        <taxon>Embryophyta</taxon>
        <taxon>Tracheophyta</taxon>
        <taxon>Spermatophyta</taxon>
        <taxon>Magnoliopsida</taxon>
        <taxon>Liliopsida</taxon>
        <taxon>Poales</taxon>
        <taxon>Poaceae</taxon>
        <taxon>BOP clade</taxon>
        <taxon>Pooideae</taxon>
        <taxon>Triticodae</taxon>
        <taxon>Triticeae</taxon>
        <taxon>Triticinae</taxon>
        <taxon>Aegilops</taxon>
    </lineage>
</organism>
<dbReference type="EnsemblPlants" id="AET6Gv20492300.9">
    <property type="protein sequence ID" value="AET6Gv20492300.9"/>
    <property type="gene ID" value="AET6Gv20492300"/>
</dbReference>
<evidence type="ECO:0000313" key="2">
    <source>
        <dbReference type="EnsemblPlants" id="AET6Gv20492300.9"/>
    </source>
</evidence>
<dbReference type="Gramene" id="AET6Gv20492300.9">
    <property type="protein sequence ID" value="AET6Gv20492300.9"/>
    <property type="gene ID" value="AET6Gv20492300"/>
</dbReference>
<name>A0A453NVN0_AEGTS</name>
<evidence type="ECO:0000256" key="1">
    <source>
        <dbReference type="SAM" id="MobiDB-lite"/>
    </source>
</evidence>
<reference evidence="2" key="3">
    <citation type="journal article" date="2017" name="Nature">
        <title>Genome sequence of the progenitor of the wheat D genome Aegilops tauschii.</title>
        <authorList>
            <person name="Luo M.C."/>
            <person name="Gu Y.Q."/>
            <person name="Puiu D."/>
            <person name="Wang H."/>
            <person name="Twardziok S.O."/>
            <person name="Deal K.R."/>
            <person name="Huo N."/>
            <person name="Zhu T."/>
            <person name="Wang L."/>
            <person name="Wang Y."/>
            <person name="McGuire P.E."/>
            <person name="Liu S."/>
            <person name="Long H."/>
            <person name="Ramasamy R.K."/>
            <person name="Rodriguez J.C."/>
            <person name="Van S.L."/>
            <person name="Yuan L."/>
            <person name="Wang Z."/>
            <person name="Xia Z."/>
            <person name="Xiao L."/>
            <person name="Anderson O.D."/>
            <person name="Ouyang S."/>
            <person name="Liang Y."/>
            <person name="Zimin A.V."/>
            <person name="Pertea G."/>
            <person name="Qi P."/>
            <person name="Bennetzen J.L."/>
            <person name="Dai X."/>
            <person name="Dawson M.W."/>
            <person name="Muller H.G."/>
            <person name="Kugler K."/>
            <person name="Rivarola-Duarte L."/>
            <person name="Spannagl M."/>
            <person name="Mayer K.F.X."/>
            <person name="Lu F.H."/>
            <person name="Bevan M.W."/>
            <person name="Leroy P."/>
            <person name="Li P."/>
            <person name="You F.M."/>
            <person name="Sun Q."/>
            <person name="Liu Z."/>
            <person name="Lyons E."/>
            <person name="Wicker T."/>
            <person name="Salzberg S.L."/>
            <person name="Devos K.M."/>
            <person name="Dvorak J."/>
        </authorList>
    </citation>
    <scope>NUCLEOTIDE SEQUENCE [LARGE SCALE GENOMIC DNA]</scope>
    <source>
        <strain evidence="2">cv. AL8/78</strain>
    </source>
</reference>
<dbReference type="AlphaFoldDB" id="A0A453NVN0"/>
<reference evidence="2" key="4">
    <citation type="submission" date="2019-03" db="UniProtKB">
        <authorList>
            <consortium name="EnsemblPlants"/>
        </authorList>
    </citation>
    <scope>IDENTIFICATION</scope>
</reference>
<dbReference type="Proteomes" id="UP000015105">
    <property type="component" value="Chromosome 6D"/>
</dbReference>
<accession>A0A453NVN0</accession>